<feature type="compositionally biased region" description="Polar residues" evidence="1">
    <location>
        <begin position="26"/>
        <end position="40"/>
    </location>
</feature>
<evidence type="ECO:0000313" key="2">
    <source>
        <dbReference type="EMBL" id="KAK7269758.1"/>
    </source>
</evidence>
<evidence type="ECO:0000256" key="1">
    <source>
        <dbReference type="SAM" id="MobiDB-lite"/>
    </source>
</evidence>
<comment type="caution">
    <text evidence="2">The sequence shown here is derived from an EMBL/GenBank/DDBJ whole genome shotgun (WGS) entry which is preliminary data.</text>
</comment>
<feature type="region of interest" description="Disordered" evidence="1">
    <location>
        <begin position="125"/>
        <end position="174"/>
    </location>
</feature>
<gene>
    <name evidence="2" type="ORF">RIF29_22493</name>
</gene>
<proteinExistence type="predicted"/>
<name>A0AAN9F9B5_CROPI</name>
<evidence type="ECO:0000313" key="3">
    <source>
        <dbReference type="Proteomes" id="UP001372338"/>
    </source>
</evidence>
<keyword evidence="3" id="KW-1185">Reference proteome</keyword>
<feature type="region of interest" description="Disordered" evidence="1">
    <location>
        <begin position="1"/>
        <end position="86"/>
    </location>
</feature>
<organism evidence="2 3">
    <name type="scientific">Crotalaria pallida</name>
    <name type="common">Smooth rattlebox</name>
    <name type="synonym">Crotalaria striata</name>
    <dbReference type="NCBI Taxonomy" id="3830"/>
    <lineage>
        <taxon>Eukaryota</taxon>
        <taxon>Viridiplantae</taxon>
        <taxon>Streptophyta</taxon>
        <taxon>Embryophyta</taxon>
        <taxon>Tracheophyta</taxon>
        <taxon>Spermatophyta</taxon>
        <taxon>Magnoliopsida</taxon>
        <taxon>eudicotyledons</taxon>
        <taxon>Gunneridae</taxon>
        <taxon>Pentapetalae</taxon>
        <taxon>rosids</taxon>
        <taxon>fabids</taxon>
        <taxon>Fabales</taxon>
        <taxon>Fabaceae</taxon>
        <taxon>Papilionoideae</taxon>
        <taxon>50 kb inversion clade</taxon>
        <taxon>genistoids sensu lato</taxon>
        <taxon>core genistoids</taxon>
        <taxon>Crotalarieae</taxon>
        <taxon>Crotalaria</taxon>
    </lineage>
</organism>
<reference evidence="2 3" key="1">
    <citation type="submission" date="2024-01" db="EMBL/GenBank/DDBJ databases">
        <title>The genomes of 5 underutilized Papilionoideae crops provide insights into root nodulation and disease resistanc.</title>
        <authorList>
            <person name="Yuan L."/>
        </authorList>
    </citation>
    <scope>NUCLEOTIDE SEQUENCE [LARGE SCALE GENOMIC DNA]</scope>
    <source>
        <strain evidence="2">ZHUSHIDOU_FW_LH</strain>
        <tissue evidence="2">Leaf</tissue>
    </source>
</reference>
<accession>A0AAN9F9B5</accession>
<protein>
    <submittedName>
        <fullName evidence="2">Uncharacterized protein</fullName>
    </submittedName>
</protein>
<dbReference type="Proteomes" id="UP001372338">
    <property type="component" value="Unassembled WGS sequence"/>
</dbReference>
<dbReference type="AlphaFoldDB" id="A0AAN9F9B5"/>
<feature type="compositionally biased region" description="Basic and acidic residues" evidence="1">
    <location>
        <begin position="151"/>
        <end position="174"/>
    </location>
</feature>
<feature type="compositionally biased region" description="Pro residues" evidence="1">
    <location>
        <begin position="1"/>
        <end position="14"/>
    </location>
</feature>
<dbReference type="EMBL" id="JAYWIO010000004">
    <property type="protein sequence ID" value="KAK7269758.1"/>
    <property type="molecule type" value="Genomic_DNA"/>
</dbReference>
<sequence>MVDPRAPPPEPPTTQPANHNGPMETESVQQPDLESSNTQEYVKDSFPKPITANEPPLRIVGVASNEIKGPSHPVSEEASRSRKGKEKVILHHMSILQKRGISGLEQVSTQVLLPSKEIIDLVQEEQIHSRSRKENPPDYAMDIDKLSGSSHTDDKGVNHSANKDLKDHSPNPSK</sequence>
<feature type="compositionally biased region" description="Basic and acidic residues" evidence="1">
    <location>
        <begin position="125"/>
        <end position="136"/>
    </location>
</feature>